<dbReference type="InterPro" id="IPR020667">
    <property type="entry name" value="DNA_mismatch_repair_MutL"/>
</dbReference>
<dbReference type="Pfam" id="PF08676">
    <property type="entry name" value="MutL_C"/>
    <property type="match status" value="1"/>
</dbReference>
<dbReference type="InterPro" id="IPR042121">
    <property type="entry name" value="MutL_C_regsub"/>
</dbReference>
<dbReference type="HAMAP" id="MF_00149">
    <property type="entry name" value="DNA_mis_repair"/>
    <property type="match status" value="1"/>
</dbReference>
<protein>
    <recommendedName>
        <fullName evidence="4">DNA mismatch repair protein MutL</fullName>
    </recommendedName>
</protein>
<dbReference type="FunFam" id="3.30.565.10:FF:000003">
    <property type="entry name" value="DNA mismatch repair endonuclease MutL"/>
    <property type="match status" value="1"/>
</dbReference>
<dbReference type="GO" id="GO:0005524">
    <property type="term" value="F:ATP binding"/>
    <property type="evidence" value="ECO:0007669"/>
    <property type="project" value="InterPro"/>
</dbReference>
<dbReference type="PANTHER" id="PTHR10073">
    <property type="entry name" value="DNA MISMATCH REPAIR PROTEIN MLH, PMS, MUTL"/>
    <property type="match status" value="1"/>
</dbReference>
<proteinExistence type="inferred from homology"/>
<dbReference type="SUPFAM" id="SSF118116">
    <property type="entry name" value="DNA mismatch repair protein MutL"/>
    <property type="match status" value="1"/>
</dbReference>
<dbReference type="Proteomes" id="UP000184148">
    <property type="component" value="Unassembled WGS sequence"/>
</dbReference>
<dbReference type="SUPFAM" id="SSF55874">
    <property type="entry name" value="ATPase domain of HSP90 chaperone/DNA topoisomerase II/histidine kinase"/>
    <property type="match status" value="1"/>
</dbReference>
<dbReference type="Gene3D" id="3.30.230.10">
    <property type="match status" value="1"/>
</dbReference>
<dbReference type="CDD" id="cd00782">
    <property type="entry name" value="MutL_Trans"/>
    <property type="match status" value="1"/>
</dbReference>
<dbReference type="InterPro" id="IPR014721">
    <property type="entry name" value="Ribsml_uS5_D2-typ_fold_subgr"/>
</dbReference>
<sequence length="637" mass="69966">MGNIIVLDETIANQIAAGEVVERPVSVVKELVENSLDAGADRITVELSQGGITGIKVVDNGCGMSARDAELCFQRHATSKIRRAEDLNNILTLGFRGEALPSIAAVARVTLTTRTAGDLGGTVVHIEAGQIKEISPAGCPVGTTVEVRDLFFNTPARRKFLKSATVETGQVSDLMSRLAMARPDVRFELRSGGRVLFSSPGNGSLKDTAAGIFGTDNVRSMLEVNYQGRLLSLTGLISKPVLTRASRQYQNFFINGRYIRSGLVSSVLQQAYQTQIPAGRFPVAILHLTLDPTQVDVNVHPTKMEVRLAREKEVLEELLEALSKHLNLTGAIGGLWENMPGRTNTRSQEAQTPGEQAQTEKPKASEQPAKIPECRCHENEARAGESFANVTGREQLRLSLPVRPGETPQPAEPQSIDRVPESQDGLLQTLHHPRVFENKSPYQPETFFPALTPAGQVPPTYVLAYGEGGLYIIDQHAAHERVLYERYQDLLQQEVPSQMLLEPVTLEIPHHEAQLVVRHVIDFNEIGFILEHFGGDTFLLRGVPPQALTAPGEIFMDLLARLQESPSHKLDRGLVIDRLAAAMACREAVKAGKNLGSIEVKALLEGLARCRRPFTCPHGRPTLIQITHEELNKRFKR</sequence>
<evidence type="ECO:0000259" key="6">
    <source>
        <dbReference type="SMART" id="SM00853"/>
    </source>
</evidence>
<dbReference type="AlphaFoldDB" id="A0A1M4T809"/>
<dbReference type="InterPro" id="IPR038973">
    <property type="entry name" value="MutL/Mlh/Pms-like"/>
</dbReference>
<evidence type="ECO:0000256" key="3">
    <source>
        <dbReference type="ARBA" id="ARBA00023204"/>
    </source>
</evidence>
<evidence type="ECO:0000256" key="4">
    <source>
        <dbReference type="HAMAP-Rule" id="MF_00149"/>
    </source>
</evidence>
<dbReference type="RefSeq" id="WP_073234814.1">
    <property type="nucleotide sequence ID" value="NZ_FQUY01000001.1"/>
</dbReference>
<dbReference type="GO" id="GO:0140664">
    <property type="term" value="F:ATP-dependent DNA damage sensor activity"/>
    <property type="evidence" value="ECO:0007669"/>
    <property type="project" value="InterPro"/>
</dbReference>
<dbReference type="STRING" id="1121429.SAMN02745133_00382"/>
<dbReference type="InterPro" id="IPR002099">
    <property type="entry name" value="MutL/Mlh/PMS"/>
</dbReference>
<dbReference type="InterPro" id="IPR013507">
    <property type="entry name" value="DNA_mismatch_S5_2-like"/>
</dbReference>
<dbReference type="SMART" id="SM01340">
    <property type="entry name" value="DNA_mis_repair"/>
    <property type="match status" value="1"/>
</dbReference>
<keyword evidence="3 4" id="KW-0234">DNA repair</keyword>
<dbReference type="GO" id="GO:0032300">
    <property type="term" value="C:mismatch repair complex"/>
    <property type="evidence" value="ECO:0007669"/>
    <property type="project" value="InterPro"/>
</dbReference>
<evidence type="ECO:0000256" key="5">
    <source>
        <dbReference type="SAM" id="MobiDB-lite"/>
    </source>
</evidence>
<dbReference type="Pfam" id="PF01119">
    <property type="entry name" value="DNA_mis_repair"/>
    <property type="match status" value="1"/>
</dbReference>
<dbReference type="InterPro" id="IPR037198">
    <property type="entry name" value="MutL_C_sf"/>
</dbReference>
<accession>A0A1M4T809</accession>
<dbReference type="InterPro" id="IPR020568">
    <property type="entry name" value="Ribosomal_Su5_D2-typ_SF"/>
</dbReference>
<feature type="domain" description="DNA mismatch repair protein S5" evidence="7">
    <location>
        <begin position="209"/>
        <end position="327"/>
    </location>
</feature>
<evidence type="ECO:0000259" key="7">
    <source>
        <dbReference type="SMART" id="SM01340"/>
    </source>
</evidence>
<feature type="region of interest" description="Disordered" evidence="5">
    <location>
        <begin position="337"/>
        <end position="369"/>
    </location>
</feature>
<dbReference type="GO" id="GO:0016887">
    <property type="term" value="F:ATP hydrolysis activity"/>
    <property type="evidence" value="ECO:0007669"/>
    <property type="project" value="InterPro"/>
</dbReference>
<dbReference type="GO" id="GO:0006298">
    <property type="term" value="P:mismatch repair"/>
    <property type="evidence" value="ECO:0007669"/>
    <property type="project" value="UniProtKB-UniRule"/>
</dbReference>
<keyword evidence="2 4" id="KW-0227">DNA damage</keyword>
<organism evidence="8 9">
    <name type="scientific">Desulforamulus putei DSM 12395</name>
    <dbReference type="NCBI Taxonomy" id="1121429"/>
    <lineage>
        <taxon>Bacteria</taxon>
        <taxon>Bacillati</taxon>
        <taxon>Bacillota</taxon>
        <taxon>Clostridia</taxon>
        <taxon>Eubacteriales</taxon>
        <taxon>Peptococcaceae</taxon>
        <taxon>Desulforamulus</taxon>
    </lineage>
</organism>
<dbReference type="SUPFAM" id="SSF54211">
    <property type="entry name" value="Ribosomal protein S5 domain 2-like"/>
    <property type="match status" value="1"/>
</dbReference>
<comment type="similarity">
    <text evidence="1 4">Belongs to the DNA mismatch repair MutL/HexB family.</text>
</comment>
<dbReference type="NCBIfam" id="TIGR00585">
    <property type="entry name" value="mutl"/>
    <property type="match status" value="1"/>
</dbReference>
<evidence type="ECO:0000256" key="2">
    <source>
        <dbReference type="ARBA" id="ARBA00022763"/>
    </source>
</evidence>
<dbReference type="GO" id="GO:0030983">
    <property type="term" value="F:mismatched DNA binding"/>
    <property type="evidence" value="ECO:0007669"/>
    <property type="project" value="InterPro"/>
</dbReference>
<name>A0A1M4T809_9FIRM</name>
<dbReference type="OrthoDB" id="9763467at2"/>
<feature type="compositionally biased region" description="Polar residues" evidence="5">
    <location>
        <begin position="341"/>
        <end position="357"/>
    </location>
</feature>
<dbReference type="InterPro" id="IPR014790">
    <property type="entry name" value="MutL_C"/>
</dbReference>
<evidence type="ECO:0000313" key="9">
    <source>
        <dbReference type="Proteomes" id="UP000184148"/>
    </source>
</evidence>
<dbReference type="Gene3D" id="3.30.565.10">
    <property type="entry name" value="Histidine kinase-like ATPase, C-terminal domain"/>
    <property type="match status" value="1"/>
</dbReference>
<keyword evidence="9" id="KW-1185">Reference proteome</keyword>
<dbReference type="Gene3D" id="3.30.1370.100">
    <property type="entry name" value="MutL, C-terminal domain, regulatory subdomain"/>
    <property type="match status" value="1"/>
</dbReference>
<evidence type="ECO:0000313" key="8">
    <source>
        <dbReference type="EMBL" id="SHE40540.1"/>
    </source>
</evidence>
<dbReference type="Gene3D" id="3.30.1540.20">
    <property type="entry name" value="MutL, C-terminal domain, dimerisation subdomain"/>
    <property type="match status" value="1"/>
</dbReference>
<dbReference type="PANTHER" id="PTHR10073:SF12">
    <property type="entry name" value="DNA MISMATCH REPAIR PROTEIN MLH1"/>
    <property type="match status" value="1"/>
</dbReference>
<reference evidence="9" key="1">
    <citation type="submission" date="2016-11" db="EMBL/GenBank/DDBJ databases">
        <authorList>
            <person name="Varghese N."/>
            <person name="Submissions S."/>
        </authorList>
    </citation>
    <scope>NUCLEOTIDE SEQUENCE [LARGE SCALE GENOMIC DNA]</scope>
    <source>
        <strain evidence="9">DSM 12395</strain>
    </source>
</reference>
<evidence type="ECO:0000256" key="1">
    <source>
        <dbReference type="ARBA" id="ARBA00006082"/>
    </source>
</evidence>
<comment type="function">
    <text evidence="4">This protein is involved in the repair of mismatches in DNA. It is required for dam-dependent methyl-directed DNA mismatch repair. May act as a 'molecular matchmaker', a protein that promotes the formation of a stable complex between two or more DNA-binding proteins in an ATP-dependent manner without itself being part of a final effector complex.</text>
</comment>
<feature type="domain" description="MutL C-terminal dimerisation" evidence="6">
    <location>
        <begin position="453"/>
        <end position="595"/>
    </location>
</feature>
<dbReference type="EMBL" id="FQUY01000001">
    <property type="protein sequence ID" value="SHE40540.1"/>
    <property type="molecule type" value="Genomic_DNA"/>
</dbReference>
<dbReference type="InterPro" id="IPR042120">
    <property type="entry name" value="MutL_C_dimsub"/>
</dbReference>
<gene>
    <name evidence="4" type="primary">mutL</name>
    <name evidence="8" type="ORF">SAMN02745133_00382</name>
</gene>
<dbReference type="PROSITE" id="PS00058">
    <property type="entry name" value="DNA_MISMATCH_REPAIR_1"/>
    <property type="match status" value="1"/>
</dbReference>
<dbReference type="InterPro" id="IPR036890">
    <property type="entry name" value="HATPase_C_sf"/>
</dbReference>
<dbReference type="CDD" id="cd16926">
    <property type="entry name" value="HATPase_MutL-MLH-PMS-like"/>
    <property type="match status" value="1"/>
</dbReference>
<dbReference type="SMART" id="SM00853">
    <property type="entry name" value="MutL_C"/>
    <property type="match status" value="1"/>
</dbReference>
<dbReference type="InterPro" id="IPR014762">
    <property type="entry name" value="DNA_mismatch_repair_CS"/>
</dbReference>
<dbReference type="Pfam" id="PF13589">
    <property type="entry name" value="HATPase_c_3"/>
    <property type="match status" value="1"/>
</dbReference>